<organism evidence="1">
    <name type="scientific">uncultured bacterium</name>
    <name type="common">gcode 4</name>
    <dbReference type="NCBI Taxonomy" id="1234023"/>
    <lineage>
        <taxon>Bacteria</taxon>
        <taxon>environmental samples</taxon>
    </lineage>
</organism>
<accession>K2BCU1</accession>
<reference evidence="1" key="1">
    <citation type="journal article" date="2012" name="Science">
        <title>Fermentation, hydrogen, and sulfur metabolism in multiple uncultivated bacterial phyla.</title>
        <authorList>
            <person name="Wrighton K.C."/>
            <person name="Thomas B.C."/>
            <person name="Sharon I."/>
            <person name="Miller C.S."/>
            <person name="Castelle C.J."/>
            <person name="VerBerkmoes N.C."/>
            <person name="Wilkins M.J."/>
            <person name="Hettich R.L."/>
            <person name="Lipton M.S."/>
            <person name="Williams K.H."/>
            <person name="Long P.E."/>
            <person name="Banfield J.F."/>
        </authorList>
    </citation>
    <scope>NUCLEOTIDE SEQUENCE [LARGE SCALE GENOMIC DNA]</scope>
</reference>
<dbReference type="PANTHER" id="PTHR41930:SF1">
    <property type="entry name" value="DEPHOSPHO-COA KINASE"/>
    <property type="match status" value="1"/>
</dbReference>
<dbReference type="AlphaFoldDB" id="K2BCU1"/>
<protein>
    <recommendedName>
        <fullName evidence="2">Dephospho-CoA kinase</fullName>
    </recommendedName>
</protein>
<comment type="caution">
    <text evidence="1">The sequence shown here is derived from an EMBL/GenBank/DDBJ whole genome shotgun (WGS) entry which is preliminary data.</text>
</comment>
<gene>
    <name evidence="1" type="ORF">ACD_49C00029G0011</name>
</gene>
<dbReference type="InterPro" id="IPR027417">
    <property type="entry name" value="P-loop_NTPase"/>
</dbReference>
<dbReference type="Pfam" id="PF13207">
    <property type="entry name" value="AAA_17"/>
    <property type="match status" value="1"/>
</dbReference>
<dbReference type="EMBL" id="AMFJ01021615">
    <property type="protein sequence ID" value="EKD66583.1"/>
    <property type="molecule type" value="Genomic_DNA"/>
</dbReference>
<evidence type="ECO:0000313" key="1">
    <source>
        <dbReference type="EMBL" id="EKD66583.1"/>
    </source>
</evidence>
<sequence>MTKVIGFVGEIGCGKWTAIDYLAAKYNATSFRYSAILRTILNSLFIPINRENLSKLSTNLRHNFGQDLFAKVIAENIKKTNTDIVVVDGIRRIEDIEHIKDLEGFKLIYVESDINIRFDRTKNRWENLDEKNLTLEQFIANSKLETETRIKELKNISHFVINNDWKIENLYKEIDKIMNEL</sequence>
<evidence type="ECO:0008006" key="2">
    <source>
        <dbReference type="Google" id="ProtNLM"/>
    </source>
</evidence>
<dbReference type="PANTHER" id="PTHR41930">
    <property type="entry name" value="UPF0200 PROTEIN MJ1399"/>
    <property type="match status" value="1"/>
</dbReference>
<dbReference type="Gene3D" id="3.40.50.300">
    <property type="entry name" value="P-loop containing nucleotide triphosphate hydrolases"/>
    <property type="match status" value="1"/>
</dbReference>
<dbReference type="SUPFAM" id="SSF52540">
    <property type="entry name" value="P-loop containing nucleoside triphosphate hydrolases"/>
    <property type="match status" value="1"/>
</dbReference>
<name>K2BCU1_9BACT</name>
<proteinExistence type="predicted"/>